<organism evidence="1 2">
    <name type="scientific">Paenibacillus rigui</name>
    <dbReference type="NCBI Taxonomy" id="554312"/>
    <lineage>
        <taxon>Bacteria</taxon>
        <taxon>Bacillati</taxon>
        <taxon>Bacillota</taxon>
        <taxon>Bacilli</taxon>
        <taxon>Bacillales</taxon>
        <taxon>Paenibacillaceae</taxon>
        <taxon>Paenibacillus</taxon>
    </lineage>
</organism>
<keyword evidence="2" id="KW-1185">Reference proteome</keyword>
<evidence type="ECO:0000313" key="1">
    <source>
        <dbReference type="EMBL" id="OXM87459.1"/>
    </source>
</evidence>
<sequence>MFFLLGIKGQGKGNGCVQASVRYGKVWIYWEWGNEGLEGIKMLHRAKEFVYRRIYYVKEGKC</sequence>
<protein>
    <submittedName>
        <fullName evidence="1">Uncharacterized protein</fullName>
    </submittedName>
</protein>
<name>A0A229UX08_9BACL</name>
<evidence type="ECO:0000313" key="2">
    <source>
        <dbReference type="Proteomes" id="UP000215509"/>
    </source>
</evidence>
<accession>A0A229UX08</accession>
<dbReference type="Proteomes" id="UP000215509">
    <property type="component" value="Unassembled WGS sequence"/>
</dbReference>
<dbReference type="AlphaFoldDB" id="A0A229UX08"/>
<gene>
    <name evidence="1" type="ORF">CF651_04990</name>
</gene>
<reference evidence="1 2" key="1">
    <citation type="submission" date="2017-07" db="EMBL/GenBank/DDBJ databases">
        <title>Genome sequencing and assembly of Paenibacillus rigui.</title>
        <authorList>
            <person name="Mayilraj S."/>
        </authorList>
    </citation>
    <scope>NUCLEOTIDE SEQUENCE [LARGE SCALE GENOMIC DNA]</scope>
    <source>
        <strain evidence="1 2">JCM 16352</strain>
    </source>
</reference>
<dbReference type="EMBL" id="NMQW01000005">
    <property type="protein sequence ID" value="OXM87459.1"/>
    <property type="molecule type" value="Genomic_DNA"/>
</dbReference>
<proteinExistence type="predicted"/>
<comment type="caution">
    <text evidence="1">The sequence shown here is derived from an EMBL/GenBank/DDBJ whole genome shotgun (WGS) entry which is preliminary data.</text>
</comment>